<dbReference type="eggNOG" id="KOG2629">
    <property type="taxonomic scope" value="Eukaryota"/>
</dbReference>
<dbReference type="GO" id="GO:1990429">
    <property type="term" value="C:peroxisomal importomer complex"/>
    <property type="evidence" value="ECO:0007669"/>
    <property type="project" value="TreeGrafter"/>
</dbReference>
<dbReference type="VEuPathDB" id="FungiDB:YALI1_E11587g"/>
<evidence type="ECO:0000256" key="2">
    <source>
        <dbReference type="ARBA" id="ARBA00005443"/>
    </source>
</evidence>
<feature type="compositionally biased region" description="Low complexity" evidence="16">
    <location>
        <begin position="313"/>
        <end position="338"/>
    </location>
</feature>
<dbReference type="AlphaFoldDB" id="A0A1D8NHR3"/>
<name>A0A1D8NHR3_YARLL</name>
<evidence type="ECO:0000256" key="14">
    <source>
        <dbReference type="RuleBase" id="RU367032"/>
    </source>
</evidence>
<feature type="domain" description="Peroxisome membrane anchor protein Pex14p N-terminal" evidence="17">
    <location>
        <begin position="14"/>
        <end position="58"/>
    </location>
</feature>
<evidence type="ECO:0000256" key="9">
    <source>
        <dbReference type="ARBA" id="ARBA00023140"/>
    </source>
</evidence>
<dbReference type="InterPro" id="IPR025655">
    <property type="entry name" value="PEX14"/>
</dbReference>
<proteinExistence type="inferred from homology"/>
<dbReference type="EMBL" id="CP017557">
    <property type="protein sequence ID" value="AOW05173.1"/>
    <property type="molecule type" value="Genomic_DNA"/>
</dbReference>
<protein>
    <recommendedName>
        <fullName evidence="10 14">Peroxisomal membrane protein PEX14</fullName>
    </recommendedName>
    <alternativeName>
        <fullName evidence="11 14">Peroxin-14</fullName>
    </alternativeName>
</protein>
<evidence type="ECO:0000313" key="19">
    <source>
        <dbReference type="Proteomes" id="UP000182444"/>
    </source>
</evidence>
<evidence type="ECO:0000256" key="13">
    <source>
        <dbReference type="ARBA" id="ARBA00064754"/>
    </source>
</evidence>
<keyword evidence="5 14" id="KW-0653">Protein transport</keyword>
<evidence type="ECO:0000256" key="4">
    <source>
        <dbReference type="ARBA" id="ARBA00022692"/>
    </source>
</evidence>
<evidence type="ECO:0000256" key="7">
    <source>
        <dbReference type="ARBA" id="ARBA00023010"/>
    </source>
</evidence>
<evidence type="ECO:0000256" key="8">
    <source>
        <dbReference type="ARBA" id="ARBA00023136"/>
    </source>
</evidence>
<dbReference type="GO" id="GO:0005102">
    <property type="term" value="F:signaling receptor binding"/>
    <property type="evidence" value="ECO:0007669"/>
    <property type="project" value="TreeGrafter"/>
</dbReference>
<dbReference type="RefSeq" id="XP_503733.3">
    <property type="nucleotide sequence ID" value="XM_503733.3"/>
</dbReference>
<keyword evidence="7" id="KW-0811">Translocation</keyword>
<keyword evidence="6" id="KW-1133">Transmembrane helix</keyword>
<dbReference type="GO" id="GO:0016560">
    <property type="term" value="P:protein import into peroxisome matrix, docking"/>
    <property type="evidence" value="ECO:0007669"/>
    <property type="project" value="UniProtKB-UniRule"/>
</dbReference>
<evidence type="ECO:0000256" key="1">
    <source>
        <dbReference type="ARBA" id="ARBA00004549"/>
    </source>
</evidence>
<evidence type="ECO:0000256" key="15">
    <source>
        <dbReference type="SAM" id="Coils"/>
    </source>
</evidence>
<keyword evidence="3 14" id="KW-0813">Transport</keyword>
<evidence type="ECO:0000256" key="10">
    <source>
        <dbReference type="ARBA" id="ARBA00029502"/>
    </source>
</evidence>
<dbReference type="OMA" id="YGAYEVT"/>
<evidence type="ECO:0000256" key="16">
    <source>
        <dbReference type="SAM" id="MobiDB-lite"/>
    </source>
</evidence>
<comment type="subcellular location">
    <subcellularLocation>
        <location evidence="1">Peroxisome membrane</location>
        <topology evidence="1">Single-pass membrane protein</topology>
    </subcellularLocation>
</comment>
<accession>A0A1D8NHR3</accession>
<dbReference type="PANTHER" id="PTHR23058">
    <property type="entry name" value="PEROXISOMAL MEMBRANE PROTEIN PEX14"/>
    <property type="match status" value="1"/>
</dbReference>
<sequence length="380" mass="40534">MIPSCLSTQHMAPREDLVQSAVAFLNDPQAATAPLAKRIEFLESKDMTPEEIEEALKRAGSGSAQSHPGSVVSHGGAAPTVPASYAFQSAPPLPERDWKDVFIMATVTVGVGFGLYTVAKRYLMPLILPPTPPSLEADKEALEAEFARVQGLLDQVQQDTEEVKNSQVEVAKRVTDALKGVEETIDQLKSQTKKRDDEMKLVTAEVERIRDRLPKNIDKLKDSQEQGLADIQSELKSLKQLLSTRTAASSGPKLPPIPPPSSYLTRKASPAVPAAAPAPVTPGSPVHNVSSSSTVPADRDDFIPTPAGAVPMIPQPASMSSSSTSTVPNSAISSAPSPIQEPEPFVPEPGNSAVKKPAPKASIPAWQLAALEKEKEKEKE</sequence>
<comment type="similarity">
    <text evidence="2 14">Belongs to the peroxin-14 family.</text>
</comment>
<dbReference type="InterPro" id="IPR006785">
    <property type="entry name" value="Pex14_N"/>
</dbReference>
<dbReference type="PANTHER" id="PTHR23058:SF0">
    <property type="entry name" value="PEROXISOMAL MEMBRANE PROTEIN PEX14"/>
    <property type="match status" value="1"/>
</dbReference>
<dbReference type="GO" id="GO:0005778">
    <property type="term" value="C:peroxisomal membrane"/>
    <property type="evidence" value="ECO:0007669"/>
    <property type="project" value="UniProtKB-SubCell"/>
</dbReference>
<keyword evidence="8 14" id="KW-0472">Membrane</keyword>
<dbReference type="Proteomes" id="UP000182444">
    <property type="component" value="Chromosome 1E"/>
</dbReference>
<dbReference type="Pfam" id="PF04695">
    <property type="entry name" value="Pex14_N"/>
    <property type="match status" value="1"/>
</dbReference>
<keyword evidence="4" id="KW-0812">Transmembrane</keyword>
<feature type="region of interest" description="Disordered" evidence="16">
    <location>
        <begin position="243"/>
        <end position="297"/>
    </location>
</feature>
<evidence type="ECO:0000256" key="12">
    <source>
        <dbReference type="ARBA" id="ARBA00053920"/>
    </source>
</evidence>
<dbReference type="FunFam" id="1.10.10.10:FF:000217">
    <property type="entry name" value="Peroxisomal membrane protein PEX14"/>
    <property type="match status" value="1"/>
</dbReference>
<feature type="region of interest" description="Disordered" evidence="16">
    <location>
        <begin position="313"/>
        <end position="360"/>
    </location>
</feature>
<organism evidence="18 19">
    <name type="scientific">Yarrowia lipolytica</name>
    <name type="common">Candida lipolytica</name>
    <dbReference type="NCBI Taxonomy" id="4952"/>
    <lineage>
        <taxon>Eukaryota</taxon>
        <taxon>Fungi</taxon>
        <taxon>Dikarya</taxon>
        <taxon>Ascomycota</taxon>
        <taxon>Saccharomycotina</taxon>
        <taxon>Dipodascomycetes</taxon>
        <taxon>Dipodascales</taxon>
        <taxon>Dipodascales incertae sedis</taxon>
        <taxon>Yarrowia</taxon>
    </lineage>
</organism>
<feature type="compositionally biased region" description="Low complexity" evidence="16">
    <location>
        <begin position="268"/>
        <end position="286"/>
    </location>
</feature>
<dbReference type="KEGG" id="yli:2912532"/>
<comment type="function">
    <text evidence="12 14">Component of the PEX13-PEX14 docking complex, a translocon channel that specifically mediates the import of peroxisomal cargo proteins bound to PEX5 receptor. The PEX13-PEX14 docking complex forms a large import pore which can be opened to a diameter of about 9 nm. Mechanistically, PEX5 receptor along with cargo proteins associates with the PEX14 subunit of the PEX13-PEX14 docking complex in the cytosol, leading to the insertion of the receptor into the organelle membrane with the concomitant translocation of the cargo into the peroxisome matrix.</text>
</comment>
<gene>
    <name evidence="18" type="ORF">YALI1_E11587g</name>
</gene>
<evidence type="ECO:0000256" key="6">
    <source>
        <dbReference type="ARBA" id="ARBA00022989"/>
    </source>
</evidence>
<dbReference type="Gene3D" id="1.10.10.10">
    <property type="entry name" value="Winged helix-like DNA-binding domain superfamily/Winged helix DNA-binding domain"/>
    <property type="match status" value="1"/>
</dbReference>
<dbReference type="InterPro" id="IPR036388">
    <property type="entry name" value="WH-like_DNA-bd_sf"/>
</dbReference>
<reference evidence="18 19" key="1">
    <citation type="journal article" date="2016" name="PLoS ONE">
        <title>Sequence Assembly of Yarrowia lipolytica Strain W29/CLIB89 Shows Transposable Element Diversity.</title>
        <authorList>
            <person name="Magnan C."/>
            <person name="Yu J."/>
            <person name="Chang I."/>
            <person name="Jahn E."/>
            <person name="Kanomata Y."/>
            <person name="Wu J."/>
            <person name="Zeller M."/>
            <person name="Oakes M."/>
            <person name="Baldi P."/>
            <person name="Sandmeyer S."/>
        </authorList>
    </citation>
    <scope>NUCLEOTIDE SEQUENCE [LARGE SCALE GENOMIC DNA]</scope>
    <source>
        <strain evidence="19">CLIB89(W29)</strain>
    </source>
</reference>
<dbReference type="GeneID" id="2912532"/>
<evidence type="ECO:0000256" key="11">
    <source>
        <dbReference type="ARBA" id="ARBA00029691"/>
    </source>
</evidence>
<keyword evidence="9 14" id="KW-0576">Peroxisome</keyword>
<evidence type="ECO:0000256" key="3">
    <source>
        <dbReference type="ARBA" id="ARBA00022448"/>
    </source>
</evidence>
<evidence type="ECO:0000259" key="17">
    <source>
        <dbReference type="Pfam" id="PF04695"/>
    </source>
</evidence>
<comment type="subunit">
    <text evidence="13">Interacts with PEX13; forming the PEX13-PEX14 docking complex. Interacts with PEX5 (via WxxxF/Y motifs).</text>
</comment>
<feature type="coiled-coil region" evidence="15">
    <location>
        <begin position="139"/>
        <end position="191"/>
    </location>
</feature>
<evidence type="ECO:0000313" key="18">
    <source>
        <dbReference type="EMBL" id="AOW05173.1"/>
    </source>
</evidence>
<evidence type="ECO:0000256" key="5">
    <source>
        <dbReference type="ARBA" id="ARBA00022927"/>
    </source>
</evidence>
<dbReference type="VEuPathDB" id="FungiDB:YALI0_E09405g"/>
<keyword evidence="15" id="KW-0175">Coiled coil</keyword>